<dbReference type="InterPro" id="IPR001220">
    <property type="entry name" value="Legume_lectin_dom"/>
</dbReference>
<dbReference type="PANTHER" id="PTHR32401">
    <property type="entry name" value="CONCANAVALIN A-LIKE LECTIN FAMILY PROTEIN"/>
    <property type="match status" value="1"/>
</dbReference>
<reference evidence="4" key="1">
    <citation type="submission" date="2014-07" db="EMBL/GenBank/DDBJ databases">
        <title>Identification of a novel salt tolerance gene in wild soybean by whole-genome sequencing.</title>
        <authorList>
            <person name="Lam H.-M."/>
            <person name="Qi X."/>
            <person name="Li M.-W."/>
            <person name="Liu X."/>
            <person name="Xie M."/>
            <person name="Ni M."/>
            <person name="Xu X."/>
        </authorList>
    </citation>
    <scope>NUCLEOTIDE SEQUENCE [LARGE SCALE GENOMIC DNA]</scope>
    <source>
        <tissue evidence="4">Root</tissue>
    </source>
</reference>
<sequence length="102" mass="10807">MLPDDTSLPSNSAGQWLGIVNSTSIGVSNIVAVKFDTRKSYSEDIDDNHVGVDVKSIYSIQQESLGPHGVNISSGTNSIATIYFDAKGGKLIIYVSTSGDLK</sequence>
<gene>
    <name evidence="4" type="ORF">glysoja_040585</name>
</gene>
<name>A0A0B2PJ21_GLYSO</name>
<dbReference type="EMBL" id="KN665270">
    <property type="protein sequence ID" value="KHN09371.1"/>
    <property type="molecule type" value="Genomic_DNA"/>
</dbReference>
<dbReference type="AlphaFoldDB" id="A0A0B2PJ21"/>
<evidence type="ECO:0000256" key="1">
    <source>
        <dbReference type="ARBA" id="ARBA00007606"/>
    </source>
</evidence>
<dbReference type="GO" id="GO:0030246">
    <property type="term" value="F:carbohydrate binding"/>
    <property type="evidence" value="ECO:0007669"/>
    <property type="project" value="UniProtKB-KW"/>
</dbReference>
<feature type="domain" description="Legume lectin" evidence="3">
    <location>
        <begin position="5"/>
        <end position="97"/>
    </location>
</feature>
<dbReference type="Proteomes" id="UP000053555">
    <property type="component" value="Unassembled WGS sequence"/>
</dbReference>
<keyword evidence="2 4" id="KW-0430">Lectin</keyword>
<organism evidence="4">
    <name type="scientific">Glycine soja</name>
    <name type="common">Wild soybean</name>
    <dbReference type="NCBI Taxonomy" id="3848"/>
    <lineage>
        <taxon>Eukaryota</taxon>
        <taxon>Viridiplantae</taxon>
        <taxon>Streptophyta</taxon>
        <taxon>Embryophyta</taxon>
        <taxon>Tracheophyta</taxon>
        <taxon>Spermatophyta</taxon>
        <taxon>Magnoliopsida</taxon>
        <taxon>eudicotyledons</taxon>
        <taxon>Gunneridae</taxon>
        <taxon>Pentapetalae</taxon>
        <taxon>rosids</taxon>
        <taxon>fabids</taxon>
        <taxon>Fabales</taxon>
        <taxon>Fabaceae</taxon>
        <taxon>Papilionoideae</taxon>
        <taxon>50 kb inversion clade</taxon>
        <taxon>NPAAA clade</taxon>
        <taxon>indigoferoid/millettioid clade</taxon>
        <taxon>Phaseoleae</taxon>
        <taxon>Glycine</taxon>
        <taxon>Glycine subgen. Soja</taxon>
    </lineage>
</organism>
<evidence type="ECO:0000259" key="3">
    <source>
        <dbReference type="Pfam" id="PF00139"/>
    </source>
</evidence>
<dbReference type="InterPro" id="IPR013320">
    <property type="entry name" value="ConA-like_dom_sf"/>
</dbReference>
<accession>A0A0B2PJ21</accession>
<evidence type="ECO:0000313" key="4">
    <source>
        <dbReference type="EMBL" id="KHN09371.1"/>
    </source>
</evidence>
<keyword evidence="4" id="KW-0675">Receptor</keyword>
<dbReference type="PANTHER" id="PTHR32401:SF53">
    <property type="entry name" value="LEGUME LECTIN DOMAIN-CONTAINING PROTEIN"/>
    <property type="match status" value="1"/>
</dbReference>
<dbReference type="InterPro" id="IPR050258">
    <property type="entry name" value="Leguminous_Lectin"/>
</dbReference>
<evidence type="ECO:0000256" key="2">
    <source>
        <dbReference type="ARBA" id="ARBA00022734"/>
    </source>
</evidence>
<proteinExistence type="inferred from homology"/>
<protein>
    <submittedName>
        <fullName evidence="4">Putative L-type lectin-domain containing receptor kinase S.5</fullName>
    </submittedName>
</protein>
<dbReference type="GO" id="GO:0016301">
    <property type="term" value="F:kinase activity"/>
    <property type="evidence" value="ECO:0007669"/>
    <property type="project" value="UniProtKB-KW"/>
</dbReference>
<dbReference type="Pfam" id="PF00139">
    <property type="entry name" value="Lectin_legB"/>
    <property type="match status" value="1"/>
</dbReference>
<comment type="similarity">
    <text evidence="1">Belongs to the leguminous lectin family.</text>
</comment>
<keyword evidence="4" id="KW-0808">Transferase</keyword>
<keyword evidence="4" id="KW-0418">Kinase</keyword>
<dbReference type="Gene3D" id="2.60.120.200">
    <property type="match status" value="1"/>
</dbReference>
<dbReference type="SUPFAM" id="SSF49899">
    <property type="entry name" value="Concanavalin A-like lectins/glucanases"/>
    <property type="match status" value="1"/>
</dbReference>